<evidence type="ECO:0000256" key="1">
    <source>
        <dbReference type="SAM" id="SignalP"/>
    </source>
</evidence>
<proteinExistence type="predicted"/>
<comment type="caution">
    <text evidence="2">The sequence shown here is derived from an EMBL/GenBank/DDBJ whole genome shotgun (WGS) entry which is preliminary data.</text>
</comment>
<sequence length="70" mass="7512">MMVVVVVVVVMVMVVVGSDEIAGISVGRNLSHNDDNTWTPPDQLITTLSTSASSIGHRCPVTTSWKKTRS</sequence>
<feature type="chain" id="PRO_5032333623" description="Secreted protein" evidence="1">
    <location>
        <begin position="18"/>
        <end position="70"/>
    </location>
</feature>
<gene>
    <name evidence="2" type="ORF">H0235_004399</name>
</gene>
<evidence type="ECO:0000313" key="3">
    <source>
        <dbReference type="Proteomes" id="UP000600918"/>
    </source>
</evidence>
<protein>
    <recommendedName>
        <fullName evidence="4">Secreted protein</fullName>
    </recommendedName>
</protein>
<dbReference type="EMBL" id="JACSDY010000003">
    <property type="protein sequence ID" value="KAF7431475.1"/>
    <property type="molecule type" value="Genomic_DNA"/>
</dbReference>
<keyword evidence="3" id="KW-1185">Reference proteome</keyword>
<keyword evidence="1" id="KW-0732">Signal</keyword>
<evidence type="ECO:0008006" key="4">
    <source>
        <dbReference type="Google" id="ProtNLM"/>
    </source>
</evidence>
<dbReference type="AlphaFoldDB" id="A0A834P778"/>
<name>A0A834P778_VESPE</name>
<reference evidence="2" key="1">
    <citation type="journal article" date="2020" name="G3 (Bethesda)">
        <title>High-Quality Assemblies for Three Invasive Social Wasps from the &lt;i&gt;Vespula&lt;/i&gt; Genus.</title>
        <authorList>
            <person name="Harrop T.W.R."/>
            <person name="Guhlin J."/>
            <person name="McLaughlin G.M."/>
            <person name="Permina E."/>
            <person name="Stockwell P."/>
            <person name="Gilligan J."/>
            <person name="Le Lec M.F."/>
            <person name="Gruber M.A.M."/>
            <person name="Quinn O."/>
            <person name="Lovegrove M."/>
            <person name="Duncan E.J."/>
            <person name="Remnant E.J."/>
            <person name="Van Eeckhoven J."/>
            <person name="Graham B."/>
            <person name="Knapp R.A."/>
            <person name="Langford K.W."/>
            <person name="Kronenberg Z."/>
            <person name="Press M.O."/>
            <person name="Eacker S.M."/>
            <person name="Wilson-Rankin E.E."/>
            <person name="Purcell J."/>
            <person name="Lester P.J."/>
            <person name="Dearden P.K."/>
        </authorList>
    </citation>
    <scope>NUCLEOTIDE SEQUENCE</scope>
    <source>
        <strain evidence="2">Volc-1</strain>
    </source>
</reference>
<organism evidence="2 3">
    <name type="scientific">Vespula pensylvanica</name>
    <name type="common">Western yellow jacket</name>
    <name type="synonym">Wasp</name>
    <dbReference type="NCBI Taxonomy" id="30213"/>
    <lineage>
        <taxon>Eukaryota</taxon>
        <taxon>Metazoa</taxon>
        <taxon>Ecdysozoa</taxon>
        <taxon>Arthropoda</taxon>
        <taxon>Hexapoda</taxon>
        <taxon>Insecta</taxon>
        <taxon>Pterygota</taxon>
        <taxon>Neoptera</taxon>
        <taxon>Endopterygota</taxon>
        <taxon>Hymenoptera</taxon>
        <taxon>Apocrita</taxon>
        <taxon>Aculeata</taxon>
        <taxon>Vespoidea</taxon>
        <taxon>Vespidae</taxon>
        <taxon>Vespinae</taxon>
        <taxon>Vespula</taxon>
    </lineage>
</organism>
<feature type="signal peptide" evidence="1">
    <location>
        <begin position="1"/>
        <end position="17"/>
    </location>
</feature>
<accession>A0A834P778</accession>
<dbReference type="Proteomes" id="UP000600918">
    <property type="component" value="Unassembled WGS sequence"/>
</dbReference>
<evidence type="ECO:0000313" key="2">
    <source>
        <dbReference type="EMBL" id="KAF7431475.1"/>
    </source>
</evidence>